<name>A0A1L8STA9_9ENTE</name>
<protein>
    <recommendedName>
        <fullName evidence="3">SAM-dependent methyltransferase</fullName>
    </recommendedName>
</protein>
<dbReference type="PANTHER" id="PTHR38451">
    <property type="entry name" value="TRNA (ADENINE(22)-N(1))-METHYLTRANSFERASE"/>
    <property type="match status" value="1"/>
</dbReference>
<dbReference type="EMBL" id="JXKM01000008">
    <property type="protein sequence ID" value="OJG35153.1"/>
    <property type="molecule type" value="Genomic_DNA"/>
</dbReference>
<sequence length="237" mass="26271">MNAKDLSIRLQKAAEYVPQGARLADIGSDHAYLPVALMLQNKISYGIAGEVVAGPFKSAQKQVAKNGLEEKIDVRLADGLEAVELADEISAITICGMGGVLIRDILQRGKEKNRLSGKERLILQPNVGEPQLRHWLVAEGYKIIEETIVAENHKIYEVLAAEKASTTPEYTEKELFFGPILLQEHSPIFIEKWQHKLAKSEKILASLHQSDQDVADKIQAVSQEIEWIKEVLADAGK</sequence>
<accession>A0A1L8STA9</accession>
<dbReference type="RefSeq" id="WP_071862747.1">
    <property type="nucleotide sequence ID" value="NZ_CP151540.1"/>
</dbReference>
<gene>
    <name evidence="1" type="ORF">RV00_GL002984</name>
</gene>
<keyword evidence="2" id="KW-1185">Reference proteome</keyword>
<dbReference type="Pfam" id="PF04816">
    <property type="entry name" value="TrmK"/>
    <property type="match status" value="1"/>
</dbReference>
<dbReference type="STRING" id="319970.RV00_GL002984"/>
<dbReference type="PIRSF" id="PIRSF018637">
    <property type="entry name" value="TrmK"/>
    <property type="match status" value="1"/>
</dbReference>
<evidence type="ECO:0000313" key="1">
    <source>
        <dbReference type="EMBL" id="OJG35153.1"/>
    </source>
</evidence>
<organism evidence="1 2">
    <name type="scientific">Enterococcus devriesei</name>
    <dbReference type="NCBI Taxonomy" id="319970"/>
    <lineage>
        <taxon>Bacteria</taxon>
        <taxon>Bacillati</taxon>
        <taxon>Bacillota</taxon>
        <taxon>Bacilli</taxon>
        <taxon>Lactobacillales</taxon>
        <taxon>Enterococcaceae</taxon>
        <taxon>Enterococcus</taxon>
    </lineage>
</organism>
<dbReference type="OrthoDB" id="5881184at2"/>
<dbReference type="InterPro" id="IPR006901">
    <property type="entry name" value="TrmK"/>
</dbReference>
<comment type="caution">
    <text evidence="1">The sequence shown here is derived from an EMBL/GenBank/DDBJ whole genome shotgun (WGS) entry which is preliminary data.</text>
</comment>
<dbReference type="Gene3D" id="3.40.50.150">
    <property type="entry name" value="Vaccinia Virus protein VP39"/>
    <property type="match status" value="1"/>
</dbReference>
<dbReference type="AlphaFoldDB" id="A0A1L8STA9"/>
<dbReference type="PANTHER" id="PTHR38451:SF1">
    <property type="entry name" value="TRNA (ADENINE(22)-N(1))-METHYLTRANSFERASE"/>
    <property type="match status" value="1"/>
</dbReference>
<dbReference type="Gene3D" id="1.10.287.1890">
    <property type="match status" value="1"/>
</dbReference>
<reference evidence="1 2" key="1">
    <citation type="submission" date="2014-12" db="EMBL/GenBank/DDBJ databases">
        <title>Draft genome sequences of 29 type strains of Enterococci.</title>
        <authorList>
            <person name="Zhong Z."/>
            <person name="Sun Z."/>
            <person name="Liu W."/>
            <person name="Zhang W."/>
            <person name="Zhang H."/>
        </authorList>
    </citation>
    <scope>NUCLEOTIDE SEQUENCE [LARGE SCALE GENOMIC DNA]</scope>
    <source>
        <strain evidence="1 2">DSM 22802</strain>
    </source>
</reference>
<dbReference type="GO" id="GO:0160105">
    <property type="term" value="F:tRNA (adenine(22)-N1)-methyltransferase activity"/>
    <property type="evidence" value="ECO:0007669"/>
    <property type="project" value="InterPro"/>
</dbReference>
<dbReference type="Proteomes" id="UP000183700">
    <property type="component" value="Unassembled WGS sequence"/>
</dbReference>
<evidence type="ECO:0000313" key="2">
    <source>
        <dbReference type="Proteomes" id="UP000183700"/>
    </source>
</evidence>
<evidence type="ECO:0008006" key="3">
    <source>
        <dbReference type="Google" id="ProtNLM"/>
    </source>
</evidence>
<dbReference type="SUPFAM" id="SSF53335">
    <property type="entry name" value="S-adenosyl-L-methionine-dependent methyltransferases"/>
    <property type="match status" value="1"/>
</dbReference>
<proteinExistence type="predicted"/>
<dbReference type="InterPro" id="IPR029063">
    <property type="entry name" value="SAM-dependent_MTases_sf"/>
</dbReference>